<reference evidence="2 3" key="1">
    <citation type="journal article" date="2019" name="Nat. Microbiol.">
        <title>Mediterranean grassland soil C-N compound turnover is dependent on rainfall and depth, and is mediated by genomically divergent microorganisms.</title>
        <authorList>
            <person name="Diamond S."/>
            <person name="Andeer P.F."/>
            <person name="Li Z."/>
            <person name="Crits-Christoph A."/>
            <person name="Burstein D."/>
            <person name="Anantharaman K."/>
            <person name="Lane K.R."/>
            <person name="Thomas B.C."/>
            <person name="Pan C."/>
            <person name="Northen T.R."/>
            <person name="Banfield J.F."/>
        </authorList>
    </citation>
    <scope>NUCLEOTIDE SEQUENCE [LARGE SCALE GENOMIC DNA]</scope>
    <source>
        <strain evidence="2">WS_9</strain>
    </source>
</reference>
<feature type="transmembrane region" description="Helical" evidence="1">
    <location>
        <begin position="167"/>
        <end position="190"/>
    </location>
</feature>
<feature type="transmembrane region" description="Helical" evidence="1">
    <location>
        <begin position="78"/>
        <end position="96"/>
    </location>
</feature>
<dbReference type="Proteomes" id="UP000317691">
    <property type="component" value="Unassembled WGS sequence"/>
</dbReference>
<protein>
    <submittedName>
        <fullName evidence="2">Uncharacterized protein</fullName>
    </submittedName>
</protein>
<feature type="transmembrane region" description="Helical" evidence="1">
    <location>
        <begin position="141"/>
        <end position="161"/>
    </location>
</feature>
<dbReference type="AlphaFoldDB" id="A0A538TUF0"/>
<feature type="transmembrane region" description="Helical" evidence="1">
    <location>
        <begin position="228"/>
        <end position="246"/>
    </location>
</feature>
<feature type="transmembrane region" description="Helical" evidence="1">
    <location>
        <begin position="21"/>
        <end position="41"/>
    </location>
</feature>
<comment type="caution">
    <text evidence="2">The sequence shown here is derived from an EMBL/GenBank/DDBJ whole genome shotgun (WGS) entry which is preliminary data.</text>
</comment>
<evidence type="ECO:0000313" key="2">
    <source>
        <dbReference type="EMBL" id="TMQ67247.1"/>
    </source>
</evidence>
<name>A0A538TUF0_UNCEI</name>
<feature type="transmembrane region" description="Helical" evidence="1">
    <location>
        <begin position="202"/>
        <end position="222"/>
    </location>
</feature>
<gene>
    <name evidence="2" type="ORF">E6K79_00450</name>
</gene>
<proteinExistence type="predicted"/>
<sequence length="251" mass="25878">MLPEMVRVAILGGALTLERTAGWNLMLSQPLVGACLAGILLSPGPEWELWALRVPIGVGALLQLLLTDASLPAAQRQHDTATAGVVGTTVAILGMARLHEAATVALGGVLWVLIGVAVGLVSAVAGGWALRFHRARSRTDLARAGHLAAAGEAGAFELLYWGGVLRAFAVGALWAWAATLIALASLLAILPRLGGALTARRIGFVFASLIGAGLASAYHAHVAGRKQAFRWVALGATTALVLSVVFRRGAP</sequence>
<feature type="transmembrane region" description="Helical" evidence="1">
    <location>
        <begin position="47"/>
        <end position="66"/>
    </location>
</feature>
<evidence type="ECO:0000256" key="1">
    <source>
        <dbReference type="SAM" id="Phobius"/>
    </source>
</evidence>
<dbReference type="EMBL" id="VBOZ01000002">
    <property type="protein sequence ID" value="TMQ67247.1"/>
    <property type="molecule type" value="Genomic_DNA"/>
</dbReference>
<evidence type="ECO:0000313" key="3">
    <source>
        <dbReference type="Proteomes" id="UP000317691"/>
    </source>
</evidence>
<feature type="transmembrane region" description="Helical" evidence="1">
    <location>
        <begin position="108"/>
        <end position="129"/>
    </location>
</feature>
<keyword evidence="1" id="KW-0812">Transmembrane</keyword>
<organism evidence="2 3">
    <name type="scientific">Eiseniibacteriota bacterium</name>
    <dbReference type="NCBI Taxonomy" id="2212470"/>
    <lineage>
        <taxon>Bacteria</taxon>
        <taxon>Candidatus Eiseniibacteriota</taxon>
    </lineage>
</organism>
<dbReference type="PROSITE" id="PS51257">
    <property type="entry name" value="PROKAR_LIPOPROTEIN"/>
    <property type="match status" value="1"/>
</dbReference>
<keyword evidence="1" id="KW-1133">Transmembrane helix</keyword>
<keyword evidence="1" id="KW-0472">Membrane</keyword>
<accession>A0A538TUF0</accession>